<feature type="transmembrane region" description="Helical" evidence="1">
    <location>
        <begin position="653"/>
        <end position="674"/>
    </location>
</feature>
<accession>A0AA36HSE7</accession>
<dbReference type="InterPro" id="IPR002937">
    <property type="entry name" value="Amino_oxidase"/>
</dbReference>
<sequence length="914" mass="101498">MAPRLLALPALAWRGPRAACEERPPRQKPRVVVVGAGLTGCLTAALLRRSASNRNLEIEVWERATYPSGRFGAGFAFQDHWADMGAQVLSVVEVDSGHPNAGADGHGLQTEALRCAWREVQALQARGELVRAPDEMLGDTEERMKYEGLWAHFWAPLGFAALLRRYLAEAQAALHCRRRAERVTCKTWSARARVESEGVQVEADVVVLAVPAPEARRLLATAAAADADAALKALGALGYDARRAAALALDHAAYPLVAGAFEDHAELTVEDMGDGKVHLVAWQNAKRSSSCGVGHGDPMLLVVHSEGGCAESEGFLQEALGAVRRLVGFPVEELLLGSRVIDWSCCQMVRPLESVPTSFSLWAPCSVHGRVVVAGDFWSQSSFLGCFCSAQAAARQERGGVLKASGHRVWPLHGLWFLVRIRHFGSRIEGPRHMDRPSEEQALANAVYTERLVQWLAAMRLMGMKQPRVVTAGRAMRAIAQPKRAAIHGYQYSYETNKQLQEFWSHSWQTPAWKKALTLFLRYNGLAAAIAGTLGAAVPFGLSCFDLIPGYTKQPWRGPLVEIAPWCLLTGALLFCIVVCLWRSQRIVWVDLLCIHQTDLKLKQMGLMSFGGVIKSAKGMLVVWDETWVERLWCIYELAAFMKSHGEEAKQHLLIVPTFCGTFWVAQFGLAFLIMLGNVVLPFDNVIVIVVGLVGLLANAIVLEMLVFDFYSQVDTLDARLRCFSLKDVKCSCCTNNHTDADGQPVGCDRSILLQCMCHWFGSEDACESIISSTVRDAVREKLGRFPWSYWAMLSTFMPVWWAYMDHTAARIREERWLQAGAVVVNFLAWCFNILPAVLTFTIAMVRKTHAGSKSQMRYRWLCRITNILFHLLAQSCDRLTLFLIPDDKLLSEALLLAVSLFPAIGAWRLRRIS</sequence>
<feature type="transmembrane region" description="Helical" evidence="1">
    <location>
        <begin position="788"/>
        <end position="805"/>
    </location>
</feature>
<feature type="transmembrane region" description="Helical" evidence="1">
    <location>
        <begin position="686"/>
        <end position="711"/>
    </location>
</feature>
<evidence type="ECO:0000313" key="3">
    <source>
        <dbReference type="EMBL" id="CAJ1374427.1"/>
    </source>
</evidence>
<keyword evidence="1" id="KW-1133">Transmembrane helix</keyword>
<dbReference type="PANTHER" id="PTHR23357:SF1">
    <property type="entry name" value="RENALASE"/>
    <property type="match status" value="1"/>
</dbReference>
<feature type="domain" description="Amine oxidase" evidence="2">
    <location>
        <begin position="143"/>
        <end position="396"/>
    </location>
</feature>
<dbReference type="EMBL" id="CAUJNA010000250">
    <property type="protein sequence ID" value="CAJ1374427.1"/>
    <property type="molecule type" value="Genomic_DNA"/>
</dbReference>
<dbReference type="PANTHER" id="PTHR23357">
    <property type="entry name" value="RENALASE"/>
    <property type="match status" value="1"/>
</dbReference>
<organism evidence="3 4">
    <name type="scientific">Effrenium voratum</name>
    <dbReference type="NCBI Taxonomy" id="2562239"/>
    <lineage>
        <taxon>Eukaryota</taxon>
        <taxon>Sar</taxon>
        <taxon>Alveolata</taxon>
        <taxon>Dinophyceae</taxon>
        <taxon>Suessiales</taxon>
        <taxon>Symbiodiniaceae</taxon>
        <taxon>Effrenium</taxon>
    </lineage>
</organism>
<dbReference type="Pfam" id="PF01593">
    <property type="entry name" value="Amino_oxidase"/>
    <property type="match status" value="1"/>
</dbReference>
<evidence type="ECO:0000313" key="4">
    <source>
        <dbReference type="Proteomes" id="UP001178507"/>
    </source>
</evidence>
<keyword evidence="1" id="KW-0812">Transmembrane</keyword>
<protein>
    <recommendedName>
        <fullName evidence="2">Amine oxidase domain-containing protein</fullName>
    </recommendedName>
</protein>
<reference evidence="3" key="1">
    <citation type="submission" date="2023-08" db="EMBL/GenBank/DDBJ databases">
        <authorList>
            <person name="Chen Y."/>
            <person name="Shah S."/>
            <person name="Dougan E. K."/>
            <person name="Thang M."/>
            <person name="Chan C."/>
        </authorList>
    </citation>
    <scope>NUCLEOTIDE SEQUENCE</scope>
</reference>
<dbReference type="InterPro" id="IPR036188">
    <property type="entry name" value="FAD/NAD-bd_sf"/>
</dbReference>
<dbReference type="InterPro" id="IPR040174">
    <property type="entry name" value="RNLS"/>
</dbReference>
<keyword evidence="1" id="KW-0472">Membrane</keyword>
<name>A0AA36HSE7_9DINO</name>
<dbReference type="GO" id="GO:0005576">
    <property type="term" value="C:extracellular region"/>
    <property type="evidence" value="ECO:0007669"/>
    <property type="project" value="TreeGrafter"/>
</dbReference>
<dbReference type="Pfam" id="PF13450">
    <property type="entry name" value="NAD_binding_8"/>
    <property type="match status" value="1"/>
</dbReference>
<evidence type="ECO:0000259" key="2">
    <source>
        <dbReference type="Pfam" id="PF01593"/>
    </source>
</evidence>
<gene>
    <name evidence="3" type="ORF">EVOR1521_LOCUS3985</name>
</gene>
<dbReference type="SUPFAM" id="SSF51905">
    <property type="entry name" value="FAD/NAD(P)-binding domain"/>
    <property type="match status" value="1"/>
</dbReference>
<dbReference type="Gene3D" id="3.90.660.10">
    <property type="match status" value="1"/>
</dbReference>
<evidence type="ECO:0000256" key="1">
    <source>
        <dbReference type="SAM" id="Phobius"/>
    </source>
</evidence>
<feature type="transmembrane region" description="Helical" evidence="1">
    <location>
        <begin position="523"/>
        <end position="543"/>
    </location>
</feature>
<keyword evidence="4" id="KW-1185">Reference proteome</keyword>
<feature type="transmembrane region" description="Helical" evidence="1">
    <location>
        <begin position="817"/>
        <end position="844"/>
    </location>
</feature>
<comment type="caution">
    <text evidence="3">The sequence shown here is derived from an EMBL/GenBank/DDBJ whole genome shotgun (WGS) entry which is preliminary data.</text>
</comment>
<proteinExistence type="predicted"/>
<dbReference type="AlphaFoldDB" id="A0AA36HSE7"/>
<dbReference type="Gene3D" id="3.50.50.60">
    <property type="entry name" value="FAD/NAD(P)-binding domain"/>
    <property type="match status" value="1"/>
</dbReference>
<dbReference type="Proteomes" id="UP001178507">
    <property type="component" value="Unassembled WGS sequence"/>
</dbReference>
<feature type="transmembrane region" description="Helical" evidence="1">
    <location>
        <begin position="563"/>
        <end position="582"/>
    </location>
</feature>
<dbReference type="GO" id="GO:0016651">
    <property type="term" value="F:oxidoreductase activity, acting on NAD(P)H"/>
    <property type="evidence" value="ECO:0007669"/>
    <property type="project" value="InterPro"/>
</dbReference>